<reference evidence="4 5" key="1">
    <citation type="submission" date="2016-10" db="EMBL/GenBank/DDBJ databases">
        <authorList>
            <person name="de Groot N.N."/>
        </authorList>
    </citation>
    <scope>NUCLEOTIDE SEQUENCE [LARGE SCALE GENOMIC DNA]</scope>
    <source>
        <strain evidence="4 5">CGMCC 1.10331</strain>
    </source>
</reference>
<protein>
    <submittedName>
        <fullName evidence="3">DUF58 domain-containing protein</fullName>
    </submittedName>
</protein>
<name>A0A1H6C4I0_9EURY</name>
<dbReference type="PANTHER" id="PTHR33608:SF6">
    <property type="entry name" value="BLL2464 PROTEIN"/>
    <property type="match status" value="1"/>
</dbReference>
<dbReference type="OrthoDB" id="31512at2157"/>
<evidence type="ECO:0000313" key="3">
    <source>
        <dbReference type="EMBL" id="QCC48615.1"/>
    </source>
</evidence>
<feature type="region of interest" description="Disordered" evidence="1">
    <location>
        <begin position="304"/>
        <end position="376"/>
    </location>
</feature>
<evidence type="ECO:0000256" key="1">
    <source>
        <dbReference type="SAM" id="MobiDB-lite"/>
    </source>
</evidence>
<dbReference type="KEGG" id="hlm:DV707_13635"/>
<gene>
    <name evidence="3" type="ORF">DV707_13635</name>
    <name evidence="4" type="ORF">SAMN04488133_3216</name>
</gene>
<dbReference type="AlphaFoldDB" id="A0A1H6C4I0"/>
<dbReference type="RefSeq" id="WP_103992852.1">
    <property type="nucleotide sequence ID" value="NZ_CP031311.1"/>
</dbReference>
<dbReference type="InterPro" id="IPR013783">
    <property type="entry name" value="Ig-like_fold"/>
</dbReference>
<evidence type="ECO:0000313" key="6">
    <source>
        <dbReference type="Proteomes" id="UP000296733"/>
    </source>
</evidence>
<dbReference type="Proteomes" id="UP000296733">
    <property type="component" value="Chromosome"/>
</dbReference>
<dbReference type="Gene3D" id="2.60.40.10">
    <property type="entry name" value="Immunoglobulins"/>
    <property type="match status" value="1"/>
</dbReference>
<evidence type="ECO:0000313" key="5">
    <source>
        <dbReference type="Proteomes" id="UP000236740"/>
    </source>
</evidence>
<feature type="domain" description="DUF58" evidence="2">
    <location>
        <begin position="196"/>
        <end position="306"/>
    </location>
</feature>
<dbReference type="Proteomes" id="UP000236740">
    <property type="component" value="Unassembled WGS sequence"/>
</dbReference>
<proteinExistence type="predicted"/>
<dbReference type="EMBL" id="CP031311">
    <property type="protein sequence ID" value="QCC48615.1"/>
    <property type="molecule type" value="Genomic_DNA"/>
</dbReference>
<evidence type="ECO:0000259" key="2">
    <source>
        <dbReference type="Pfam" id="PF01882"/>
    </source>
</evidence>
<evidence type="ECO:0000313" key="4">
    <source>
        <dbReference type="EMBL" id="SEG67813.1"/>
    </source>
</evidence>
<dbReference type="Pfam" id="PF01882">
    <property type="entry name" value="DUF58"/>
    <property type="match status" value="1"/>
</dbReference>
<organism evidence="4 5">
    <name type="scientific">Halobellus limi</name>
    <dbReference type="NCBI Taxonomy" id="699433"/>
    <lineage>
        <taxon>Archaea</taxon>
        <taxon>Methanobacteriati</taxon>
        <taxon>Methanobacteriota</taxon>
        <taxon>Stenosarchaea group</taxon>
        <taxon>Halobacteria</taxon>
        <taxon>Halobacteriales</taxon>
        <taxon>Haloferacaceae</taxon>
        <taxon>Halobellus</taxon>
    </lineage>
</organism>
<reference evidence="3 6" key="2">
    <citation type="journal article" date="2019" name="Nat. Commun.">
        <title>A new type of DNA phosphorothioation-based antiviral system in archaea.</title>
        <authorList>
            <person name="Xiong L."/>
            <person name="Liu S."/>
            <person name="Chen S."/>
            <person name="Xiao Y."/>
            <person name="Zhu B."/>
            <person name="Gao Y."/>
            <person name="Zhang Y."/>
            <person name="Chen B."/>
            <person name="Luo J."/>
            <person name="Deng Z."/>
            <person name="Chen X."/>
            <person name="Wang L."/>
            <person name="Chen S."/>
        </authorList>
    </citation>
    <scope>NUCLEOTIDE SEQUENCE [LARGE SCALE GENOMIC DNA]</scope>
    <source>
        <strain evidence="3 6">CGMCC 1.10331</strain>
    </source>
</reference>
<dbReference type="InterPro" id="IPR002881">
    <property type="entry name" value="DUF58"/>
</dbReference>
<dbReference type="EMBL" id="FNVN01000006">
    <property type="protein sequence ID" value="SEG67813.1"/>
    <property type="molecule type" value="Genomic_DNA"/>
</dbReference>
<accession>A0A1H6C4I0</accession>
<keyword evidence="5" id="KW-1185">Reference proteome</keyword>
<sequence>MSTRRTTGRWRGVVAVALFAGAIGVFAKRPDVLLCAVVGVAFAVYPQVTSGPTVDVEVDRAVSDRAPTHDEPTEVTVTVRNAGESTLPDVRIVDGVPPMLPVSGGSARHATALRPGETTRFSYELTARHGTHSFGETTVIARDVSGMRERETTVSADAEIDCHAAVPVVPLRAQTGRRPGRIATDSGGSGIEFDRTRTYRAGDPLNRIDWRRYARTGTLTTVEFREERAASVVVCVDARPPAYRAREGEPHAVSHGVAAAREICAALSETHDRAGLAAFGRDFLWEAPGMGAEHDARLRRVLATHPTLSPRPPDGSGSRSGSRDRSGGPSSPLFGPLVPETLDPLAGTLESLSLPRESPTARPGIADGGESKATEQTAELRRRLDGETQVLLLSPLLDDDVVEAALTLEAGGNAVTVVSPDVTTAETVGGRLARTRRANRSHSLQRAGVPVVDWDTAESLGAALLRAAERRSR</sequence>
<dbReference type="GeneID" id="39859156"/>
<dbReference type="PANTHER" id="PTHR33608">
    <property type="entry name" value="BLL2464 PROTEIN"/>
    <property type="match status" value="1"/>
</dbReference>